<dbReference type="EMBL" id="LBVT01000027">
    <property type="protein sequence ID" value="KKQ91019.1"/>
    <property type="molecule type" value="Genomic_DNA"/>
</dbReference>
<organism evidence="3 4">
    <name type="scientific">Candidatus Azambacteria bacterium GW2011_GWA2_39_10</name>
    <dbReference type="NCBI Taxonomy" id="1618611"/>
    <lineage>
        <taxon>Bacteria</taxon>
        <taxon>Candidatus Azamiibacteriota</taxon>
    </lineage>
</organism>
<dbReference type="Gene3D" id="3.40.50.720">
    <property type="entry name" value="NAD(P)-binding Rossmann-like Domain"/>
    <property type="match status" value="1"/>
</dbReference>
<evidence type="ECO:0000256" key="2">
    <source>
        <dbReference type="ARBA" id="ARBA00023002"/>
    </source>
</evidence>
<dbReference type="PANTHER" id="PTHR42760:SF133">
    <property type="entry name" value="3-OXOACYL-[ACYL-CARRIER-PROTEIN] REDUCTASE"/>
    <property type="match status" value="1"/>
</dbReference>
<dbReference type="Pfam" id="PF13561">
    <property type="entry name" value="adh_short_C2"/>
    <property type="match status" value="1"/>
</dbReference>
<gene>
    <name evidence="3" type="ORF">UT16_C0027G0003</name>
</gene>
<dbReference type="Proteomes" id="UP000034706">
    <property type="component" value="Unassembled WGS sequence"/>
</dbReference>
<name>A0A0G0NYS0_9BACT</name>
<dbReference type="InterPro" id="IPR036291">
    <property type="entry name" value="NAD(P)-bd_dom_sf"/>
</dbReference>
<evidence type="ECO:0000256" key="1">
    <source>
        <dbReference type="ARBA" id="ARBA00006484"/>
    </source>
</evidence>
<protein>
    <submittedName>
        <fullName evidence="3">Short-chain dehydrogenase/reductase SDR</fullName>
    </submittedName>
</protein>
<dbReference type="PANTHER" id="PTHR42760">
    <property type="entry name" value="SHORT-CHAIN DEHYDROGENASES/REDUCTASES FAMILY MEMBER"/>
    <property type="match status" value="1"/>
</dbReference>
<proteinExistence type="inferred from homology"/>
<sequence>MINSEALERFSLKWKVIVITGGAGFLGMQYALGFGKAGANIAVWDNSNYDPNKLPICGFNLTKAGIDNYWILRVDVTNEQEVEEAVNETLVRFSRIDVLINNAAMNPAVGSEESQKQFVPYDEYPIDLFRKEIDVNLVGPMICMKAVIPVMKRQGGGVIVNVASEVSNIAHDHRVYNDPENRKYKSPAYTASKTGLVGLTRQMAAYLGQYNIRVNAFSPGGVGTDKMPADFIKRFGNANMLGRMAKENEYVAAMMFLCSDASSFMTGANLTIDGGKSAW</sequence>
<dbReference type="SUPFAM" id="SSF51735">
    <property type="entry name" value="NAD(P)-binding Rossmann-fold domains"/>
    <property type="match status" value="1"/>
</dbReference>
<dbReference type="AlphaFoldDB" id="A0A0G0NYS0"/>
<evidence type="ECO:0000313" key="4">
    <source>
        <dbReference type="Proteomes" id="UP000034706"/>
    </source>
</evidence>
<dbReference type="InterPro" id="IPR002347">
    <property type="entry name" value="SDR_fam"/>
</dbReference>
<reference evidence="3" key="1">
    <citation type="journal article" date="2015" name="Nature">
        <title>rRNA introns, odd ribosomes, and small enigmatic genomes across a large radiation of phyla.</title>
        <authorList>
            <person name="Brown C.T."/>
            <person name="Hug L.A."/>
            <person name="Thomas B.C."/>
            <person name="Sharon I."/>
            <person name="Castelle C.J."/>
            <person name="Singh A."/>
            <person name="Wilkins M.J."/>
            <person name="Williams K.H."/>
            <person name="Banfield J.F."/>
        </authorList>
    </citation>
    <scope>NUCLEOTIDE SEQUENCE [LARGE SCALE GENOMIC DNA]</scope>
</reference>
<comment type="caution">
    <text evidence="3">The sequence shown here is derived from an EMBL/GenBank/DDBJ whole genome shotgun (WGS) entry which is preliminary data.</text>
</comment>
<keyword evidence="2" id="KW-0560">Oxidoreductase</keyword>
<dbReference type="PRINTS" id="PR00080">
    <property type="entry name" value="SDRFAMILY"/>
</dbReference>
<comment type="similarity">
    <text evidence="1">Belongs to the short-chain dehydrogenases/reductases (SDR) family.</text>
</comment>
<dbReference type="PRINTS" id="PR00081">
    <property type="entry name" value="GDHRDH"/>
</dbReference>
<dbReference type="GO" id="GO:0016616">
    <property type="term" value="F:oxidoreductase activity, acting on the CH-OH group of donors, NAD or NADP as acceptor"/>
    <property type="evidence" value="ECO:0007669"/>
    <property type="project" value="TreeGrafter"/>
</dbReference>
<accession>A0A0G0NYS0</accession>
<dbReference type="FunFam" id="3.40.50.720:FF:000084">
    <property type="entry name" value="Short-chain dehydrogenase reductase"/>
    <property type="match status" value="1"/>
</dbReference>
<evidence type="ECO:0000313" key="3">
    <source>
        <dbReference type="EMBL" id="KKQ91019.1"/>
    </source>
</evidence>